<dbReference type="Proteomes" id="UP001212997">
    <property type="component" value="Unassembled WGS sequence"/>
</dbReference>
<proteinExistence type="predicted"/>
<dbReference type="PANTHER" id="PTHR36223">
    <property type="entry name" value="BETA-LACTAMASE-TYPE TRANSPEPTIDASE FOLD DOMAIN CONTAINING PROTEIN"/>
    <property type="match status" value="1"/>
</dbReference>
<sequence length="315" mass="35319">MGFEAYITDEKWNPLPEYKVEIFGEEKMAMCYIASNRFCIKVKSTTALNKDVEWSYRVHVDGANVGTRLCGLGDYANFDAVTVSRDTSKPLVFGHLDMTDDDNQVGGVENRLDKLGTVQVSFFRFSCSGQLGVVEDSSRSVKAQVIHERSKKAGCHQVVLGDLISHAPRTFVKGTFIDLDSSPQFTFLFHYRSLDVLQAQEIAPRPEVVPPPQEETNADDQSNPPKEPPQGKRPADEGAEPARKKQRVKREDPDMFAQREEVANMKKQLEELQSKIREAEENLGDSDDGIKREASPISVPSFRRGKPIVIDLTID</sequence>
<dbReference type="InterPro" id="IPR057678">
    <property type="entry name" value="DUF7918"/>
</dbReference>
<name>A0AAD5V9U7_9APHY</name>
<dbReference type="AlphaFoldDB" id="A0AAD5V9U7"/>
<evidence type="ECO:0000313" key="4">
    <source>
        <dbReference type="Proteomes" id="UP001212997"/>
    </source>
</evidence>
<gene>
    <name evidence="3" type="ORF">NLI96_g1757</name>
</gene>
<feature type="compositionally biased region" description="Basic and acidic residues" evidence="1">
    <location>
        <begin position="229"/>
        <end position="280"/>
    </location>
</feature>
<dbReference type="Pfam" id="PF25534">
    <property type="entry name" value="DUF7918"/>
    <property type="match status" value="1"/>
</dbReference>
<dbReference type="PANTHER" id="PTHR36223:SF1">
    <property type="entry name" value="TRANSCRIPTION ELONGATION FACTOR EAF N-TERMINAL DOMAIN-CONTAINING PROTEIN"/>
    <property type="match status" value="1"/>
</dbReference>
<comment type="caution">
    <text evidence="3">The sequence shown here is derived from an EMBL/GenBank/DDBJ whole genome shotgun (WGS) entry which is preliminary data.</text>
</comment>
<feature type="domain" description="DUF7918" evidence="2">
    <location>
        <begin position="13"/>
        <end position="205"/>
    </location>
</feature>
<evidence type="ECO:0000259" key="2">
    <source>
        <dbReference type="Pfam" id="PF25534"/>
    </source>
</evidence>
<evidence type="ECO:0000256" key="1">
    <source>
        <dbReference type="SAM" id="MobiDB-lite"/>
    </source>
</evidence>
<dbReference type="EMBL" id="JANAWD010000035">
    <property type="protein sequence ID" value="KAJ3489978.1"/>
    <property type="molecule type" value="Genomic_DNA"/>
</dbReference>
<evidence type="ECO:0000313" key="3">
    <source>
        <dbReference type="EMBL" id="KAJ3489978.1"/>
    </source>
</evidence>
<organism evidence="3 4">
    <name type="scientific">Meripilus lineatus</name>
    <dbReference type="NCBI Taxonomy" id="2056292"/>
    <lineage>
        <taxon>Eukaryota</taxon>
        <taxon>Fungi</taxon>
        <taxon>Dikarya</taxon>
        <taxon>Basidiomycota</taxon>
        <taxon>Agaricomycotina</taxon>
        <taxon>Agaricomycetes</taxon>
        <taxon>Polyporales</taxon>
        <taxon>Meripilaceae</taxon>
        <taxon>Meripilus</taxon>
    </lineage>
</organism>
<accession>A0AAD5V9U7</accession>
<reference evidence="3" key="1">
    <citation type="submission" date="2022-07" db="EMBL/GenBank/DDBJ databases">
        <title>Genome Sequence of Physisporinus lineatus.</title>
        <authorList>
            <person name="Buettner E."/>
        </authorList>
    </citation>
    <scope>NUCLEOTIDE SEQUENCE</scope>
    <source>
        <strain evidence="3">VT162</strain>
    </source>
</reference>
<feature type="region of interest" description="Disordered" evidence="1">
    <location>
        <begin position="205"/>
        <end position="299"/>
    </location>
</feature>
<protein>
    <recommendedName>
        <fullName evidence="2">DUF7918 domain-containing protein</fullName>
    </recommendedName>
</protein>
<keyword evidence="4" id="KW-1185">Reference proteome</keyword>